<feature type="compositionally biased region" description="Polar residues" evidence="1">
    <location>
        <begin position="738"/>
        <end position="761"/>
    </location>
</feature>
<dbReference type="GO" id="GO:0070860">
    <property type="term" value="C:RNA polymerase I core factor complex"/>
    <property type="evidence" value="ECO:0007669"/>
    <property type="project" value="TreeGrafter"/>
</dbReference>
<sequence length="870" mass="98753">MWPNKKGTGSKLGYGVRGNGSLKIKELDPNNDGKTKFEPYLEFPRIRNEGLELNRVEKGFMEINPEQISGDYSGLKPSKSTAFFDKHIPRDLMKALKVDSNMITSSVTHDPTYGDLVCFFDIKSGLGVYSSTAMAYVTGEVGSILNVGVMKYQRRTILHESTPKKVLFPHFPQETLQIHFSEPIKQIEFCKVQDNFDTIHPHLAVRTDSKVVIIKVLRGIQLNLKLSKLTEISVDELEGYSFVDASFNHWNGEQLAVVDVRGNFGVWRIQSRESKTAVKRVDLEGNMEVQESNDENANTNATCRPSIYDPSELSHWKKIVWCYDGNNLLLISRSTIIRFSLLPYLSSKKIITSKSWSKIRDFKLVTASMNYAFLLTSKEIILVHIGEKLDKVLAWKHFLLDSDPSLKINVTEYDDDSKFLCSVYSEVNPLIFIYNFGFIEDKAFSLRDPYFIERSDKKSHLRQFFISELNKGFFSTVRNELEVDYDGEIGKLFGVFELGNNLKFTMEIRSEKSGIFLRKPLDFNIDYENFDNGLKQKASKYFNKLSKSKLLSMAESLKAGPNKDCDEIDLIQAYAFKLGEKVQQLSASNEDEEPKSLSIVDISKDLPLSVTDLNEFDCMIDQLIGYYKQNGVNISNIGNQLAMNDIFKNLESTNLLKNLEKFLKDVYLSKETALFNHGEYIRQVALLLSTCSMKATLEKHDPNYYETKVSGEIEDSDKALQDILESWDLNSFNETQIRESQSNTPSLTPTINLSSQSSTASFKKKKSQRSQKDLRHQLFNSQIASQKKDNYAPTYASQLSQAVYTASQDGFGLSQESEPSSSGFHSPIPLSSQALSQSQGHLESSNQSQKRMPSLQSSQRKKKKKKSGFA</sequence>
<feature type="region of interest" description="Disordered" evidence="1">
    <location>
        <begin position="738"/>
        <end position="773"/>
    </location>
</feature>
<evidence type="ECO:0000313" key="5">
    <source>
        <dbReference type="Proteomes" id="UP000095085"/>
    </source>
</evidence>
<dbReference type="GeneID" id="30997277"/>
<dbReference type="EMBL" id="KV454540">
    <property type="protein sequence ID" value="ODV67614.1"/>
    <property type="molecule type" value="Genomic_DNA"/>
</dbReference>
<feature type="domain" description="RRN6 helical bundle" evidence="3">
    <location>
        <begin position="564"/>
        <end position="637"/>
    </location>
</feature>
<dbReference type="GO" id="GO:0042790">
    <property type="term" value="P:nucleolar large rRNA transcription by RNA polymerase I"/>
    <property type="evidence" value="ECO:0007669"/>
    <property type="project" value="TreeGrafter"/>
</dbReference>
<dbReference type="Pfam" id="PF20640">
    <property type="entry name" value="Rrn6_HB"/>
    <property type="match status" value="1"/>
</dbReference>
<accession>A0A1E4RK05</accession>
<dbReference type="Pfam" id="PF10214">
    <property type="entry name" value="Rrn6_beta-prop"/>
    <property type="match status" value="1"/>
</dbReference>
<dbReference type="Proteomes" id="UP000095085">
    <property type="component" value="Unassembled WGS sequence"/>
</dbReference>
<feature type="domain" description="RRN6 beta-propeller" evidence="2">
    <location>
        <begin position="110"/>
        <end position="452"/>
    </location>
</feature>
<dbReference type="InterPro" id="IPR048535">
    <property type="entry name" value="RRN6_beta-prop"/>
</dbReference>
<protein>
    <recommendedName>
        <fullName evidence="6">RNA polymerase I-specific transcription initiation factor RRN6-like protein</fullName>
    </recommendedName>
</protein>
<dbReference type="InterPro" id="IPR048537">
    <property type="entry name" value="RRN6_HB"/>
</dbReference>
<dbReference type="AlphaFoldDB" id="A0A1E4RK05"/>
<evidence type="ECO:0000259" key="3">
    <source>
        <dbReference type="Pfam" id="PF20640"/>
    </source>
</evidence>
<dbReference type="GO" id="GO:0001179">
    <property type="term" value="F:RNA polymerase I general transcription initiation factor binding"/>
    <property type="evidence" value="ECO:0007669"/>
    <property type="project" value="TreeGrafter"/>
</dbReference>
<feature type="compositionally biased region" description="Basic residues" evidence="1">
    <location>
        <begin position="859"/>
        <end position="870"/>
    </location>
</feature>
<feature type="region of interest" description="Disordered" evidence="1">
    <location>
        <begin position="810"/>
        <end position="870"/>
    </location>
</feature>
<keyword evidence="5" id="KW-1185">Reference proteome</keyword>
<evidence type="ECO:0008006" key="6">
    <source>
        <dbReference type="Google" id="ProtNLM"/>
    </source>
</evidence>
<gene>
    <name evidence="4" type="ORF">HYPBUDRAFT_166093</name>
</gene>
<proteinExistence type="predicted"/>
<dbReference type="GO" id="GO:0001163">
    <property type="term" value="F:RNA polymerase I transcription regulatory region sequence-specific DNA binding"/>
    <property type="evidence" value="ECO:0007669"/>
    <property type="project" value="TreeGrafter"/>
</dbReference>
<dbReference type="InterPro" id="IPR019350">
    <property type="entry name" value="RNA_pol_I-sp_TIF_RRN6-like"/>
</dbReference>
<dbReference type="PANTHER" id="PTHR28221">
    <property type="entry name" value="RNA POLYMERASE I-SPECIFIC TRANSCRIPTION INITIATION FACTOR RRN6"/>
    <property type="match status" value="1"/>
</dbReference>
<name>A0A1E4RK05_9ASCO</name>
<evidence type="ECO:0000256" key="1">
    <source>
        <dbReference type="SAM" id="MobiDB-lite"/>
    </source>
</evidence>
<feature type="compositionally biased region" description="Polar residues" evidence="1">
    <location>
        <begin position="810"/>
        <end position="858"/>
    </location>
</feature>
<dbReference type="RefSeq" id="XP_020076681.1">
    <property type="nucleotide sequence ID" value="XM_020222728.1"/>
</dbReference>
<organism evidence="4 5">
    <name type="scientific">Hyphopichia burtonii NRRL Y-1933</name>
    <dbReference type="NCBI Taxonomy" id="984485"/>
    <lineage>
        <taxon>Eukaryota</taxon>
        <taxon>Fungi</taxon>
        <taxon>Dikarya</taxon>
        <taxon>Ascomycota</taxon>
        <taxon>Saccharomycotina</taxon>
        <taxon>Pichiomycetes</taxon>
        <taxon>Debaryomycetaceae</taxon>
        <taxon>Hyphopichia</taxon>
    </lineage>
</organism>
<dbReference type="STRING" id="984485.A0A1E4RK05"/>
<evidence type="ECO:0000259" key="2">
    <source>
        <dbReference type="Pfam" id="PF10214"/>
    </source>
</evidence>
<dbReference type="PANTHER" id="PTHR28221:SF2">
    <property type="entry name" value="RNA POLYMERASE I-SPECIFIC TRANSCRIPTION INITIATION FACTOR RRN6"/>
    <property type="match status" value="1"/>
</dbReference>
<reference evidence="5" key="1">
    <citation type="submission" date="2016-05" db="EMBL/GenBank/DDBJ databases">
        <title>Comparative genomics of biotechnologically important yeasts.</title>
        <authorList>
            <consortium name="DOE Joint Genome Institute"/>
            <person name="Riley R."/>
            <person name="Haridas S."/>
            <person name="Wolfe K.H."/>
            <person name="Lopes M.R."/>
            <person name="Hittinger C.T."/>
            <person name="Goker M."/>
            <person name="Salamov A."/>
            <person name="Wisecaver J."/>
            <person name="Long T.M."/>
            <person name="Aerts A.L."/>
            <person name="Barry K."/>
            <person name="Choi C."/>
            <person name="Clum A."/>
            <person name="Coughlan A.Y."/>
            <person name="Deshpande S."/>
            <person name="Douglass A.P."/>
            <person name="Hanson S.J."/>
            <person name="Klenk H.-P."/>
            <person name="Labutti K."/>
            <person name="Lapidus A."/>
            <person name="Lindquist E."/>
            <person name="Lipzen A."/>
            <person name="Meier-Kolthoff J.P."/>
            <person name="Ohm R.A."/>
            <person name="Otillar R.P."/>
            <person name="Pangilinan J."/>
            <person name="Peng Y."/>
            <person name="Rokas A."/>
            <person name="Rosa C.A."/>
            <person name="Scheuner C."/>
            <person name="Sibirny A.A."/>
            <person name="Slot J.C."/>
            <person name="Stielow J.B."/>
            <person name="Sun H."/>
            <person name="Kurtzman C.P."/>
            <person name="Blackwell M."/>
            <person name="Grigoriev I.V."/>
            <person name="Jeffries T.W."/>
        </authorList>
    </citation>
    <scope>NUCLEOTIDE SEQUENCE [LARGE SCALE GENOMIC DNA]</scope>
    <source>
        <strain evidence="5">NRRL Y-1933</strain>
    </source>
</reference>
<evidence type="ECO:0000313" key="4">
    <source>
        <dbReference type="EMBL" id="ODV67614.1"/>
    </source>
</evidence>
<dbReference type="OrthoDB" id="4090074at2759"/>